<dbReference type="AlphaFoldDB" id="A0AAU9TJF3"/>
<accession>A0AAU9TJF3</accession>
<gene>
    <name evidence="1" type="ORF">EEDITHA_LOCUS2001</name>
</gene>
<comment type="caution">
    <text evidence="1">The sequence shown here is derived from an EMBL/GenBank/DDBJ whole genome shotgun (WGS) entry which is preliminary data.</text>
</comment>
<reference evidence="1" key="1">
    <citation type="submission" date="2022-03" db="EMBL/GenBank/DDBJ databases">
        <authorList>
            <person name="Tunstrom K."/>
        </authorList>
    </citation>
    <scope>NUCLEOTIDE SEQUENCE</scope>
</reference>
<organism evidence="1 2">
    <name type="scientific">Euphydryas editha</name>
    <name type="common">Edith's checkerspot</name>
    <dbReference type="NCBI Taxonomy" id="104508"/>
    <lineage>
        <taxon>Eukaryota</taxon>
        <taxon>Metazoa</taxon>
        <taxon>Ecdysozoa</taxon>
        <taxon>Arthropoda</taxon>
        <taxon>Hexapoda</taxon>
        <taxon>Insecta</taxon>
        <taxon>Pterygota</taxon>
        <taxon>Neoptera</taxon>
        <taxon>Endopterygota</taxon>
        <taxon>Lepidoptera</taxon>
        <taxon>Glossata</taxon>
        <taxon>Ditrysia</taxon>
        <taxon>Papilionoidea</taxon>
        <taxon>Nymphalidae</taxon>
        <taxon>Nymphalinae</taxon>
        <taxon>Euphydryas</taxon>
    </lineage>
</organism>
<dbReference type="Proteomes" id="UP001153954">
    <property type="component" value="Unassembled WGS sequence"/>
</dbReference>
<evidence type="ECO:0000313" key="1">
    <source>
        <dbReference type="EMBL" id="CAH2085539.1"/>
    </source>
</evidence>
<keyword evidence="2" id="KW-1185">Reference proteome</keyword>
<evidence type="ECO:0000313" key="2">
    <source>
        <dbReference type="Proteomes" id="UP001153954"/>
    </source>
</evidence>
<proteinExistence type="predicted"/>
<name>A0AAU9TJF3_EUPED</name>
<sequence length="136" mass="16252">MTSEEFALITLNETTNDYVKLVDVSDTESLVTEKRNLKNNRRYEDRSLFFRIPKLSLKPNFKTFRHCLQKMSCLKREDDEISIMDDQRRRSIDIGVGLARRMSLFLFTKKSVCIHPYHPYTPKQTTRKIYLNHDEM</sequence>
<dbReference type="EMBL" id="CAKOGL010000004">
    <property type="protein sequence ID" value="CAH2085539.1"/>
    <property type="molecule type" value="Genomic_DNA"/>
</dbReference>
<protein>
    <submittedName>
        <fullName evidence="1">Uncharacterized protein</fullName>
    </submittedName>
</protein>